<proteinExistence type="predicted"/>
<keyword evidence="1" id="KW-1133">Transmembrane helix</keyword>
<organism evidence="2 3">
    <name type="scientific">Thalassotalea loyana</name>
    <dbReference type="NCBI Taxonomy" id="280483"/>
    <lineage>
        <taxon>Bacteria</taxon>
        <taxon>Pseudomonadati</taxon>
        <taxon>Pseudomonadota</taxon>
        <taxon>Gammaproteobacteria</taxon>
        <taxon>Alteromonadales</taxon>
        <taxon>Colwelliaceae</taxon>
        <taxon>Thalassotalea</taxon>
    </lineage>
</organism>
<keyword evidence="1" id="KW-0812">Transmembrane</keyword>
<evidence type="ECO:0000313" key="3">
    <source>
        <dbReference type="Proteomes" id="UP001157134"/>
    </source>
</evidence>
<name>A0ABQ6HFH7_9GAMM</name>
<dbReference type="RefSeq" id="WP_284300296.1">
    <property type="nucleotide sequence ID" value="NZ_BSSV01000007.1"/>
</dbReference>
<dbReference type="EMBL" id="BSSV01000007">
    <property type="protein sequence ID" value="GLX86858.1"/>
    <property type="molecule type" value="Genomic_DNA"/>
</dbReference>
<keyword evidence="1" id="KW-0472">Membrane</keyword>
<comment type="caution">
    <text evidence="2">The sequence shown here is derived from an EMBL/GenBank/DDBJ whole genome shotgun (WGS) entry which is preliminary data.</text>
</comment>
<keyword evidence="3" id="KW-1185">Reference proteome</keyword>
<protein>
    <submittedName>
        <fullName evidence="2">Uncharacterized protein</fullName>
    </submittedName>
</protein>
<reference evidence="2 3" key="1">
    <citation type="submission" date="2023-03" db="EMBL/GenBank/DDBJ databases">
        <title>Thalassotalea loyana LMG 22536T draft genome sequence.</title>
        <authorList>
            <person name="Sawabe T."/>
        </authorList>
    </citation>
    <scope>NUCLEOTIDE SEQUENCE [LARGE SCALE GENOMIC DNA]</scope>
    <source>
        <strain evidence="2 3">LMG 22536</strain>
    </source>
</reference>
<evidence type="ECO:0000256" key="1">
    <source>
        <dbReference type="SAM" id="Phobius"/>
    </source>
</evidence>
<gene>
    <name evidence="2" type="ORF">tloyanaT_31110</name>
</gene>
<feature type="transmembrane region" description="Helical" evidence="1">
    <location>
        <begin position="91"/>
        <end position="110"/>
    </location>
</feature>
<sequence>MLKKWFWKILTLVCISFLVINPELMALAVFIDAIGLEMFLMLLEVQLIAVLGYYFNTWLKPLFLPIYHKLQRVDPYFFIPTYRHVKSCPALLCHAVPGFMLCVLGSLALHQEAGMT</sequence>
<evidence type="ECO:0000313" key="2">
    <source>
        <dbReference type="EMBL" id="GLX86858.1"/>
    </source>
</evidence>
<feature type="transmembrane region" description="Helical" evidence="1">
    <location>
        <begin position="38"/>
        <end position="59"/>
    </location>
</feature>
<accession>A0ABQ6HFH7</accession>
<dbReference type="Proteomes" id="UP001157134">
    <property type="component" value="Unassembled WGS sequence"/>
</dbReference>